<feature type="compositionally biased region" description="Polar residues" evidence="1">
    <location>
        <begin position="107"/>
        <end position="116"/>
    </location>
</feature>
<reference evidence="3 4" key="1">
    <citation type="submission" date="2017-02" db="EMBL/GenBank/DDBJ databases">
        <authorList>
            <person name="Peterson S.W."/>
        </authorList>
    </citation>
    <scope>NUCLEOTIDE SEQUENCE [LARGE SCALE GENOMIC DNA]</scope>
    <source>
        <strain evidence="3 4">CIP104813</strain>
    </source>
</reference>
<accession>A0A1X6X3Y0</accession>
<evidence type="ECO:0000313" key="4">
    <source>
        <dbReference type="Proteomes" id="UP000195981"/>
    </source>
</evidence>
<dbReference type="Proteomes" id="UP000195981">
    <property type="component" value="Unassembled WGS sequence"/>
</dbReference>
<keyword evidence="2" id="KW-1133">Transmembrane helix</keyword>
<keyword evidence="2" id="KW-0812">Transmembrane</keyword>
<feature type="compositionally biased region" description="Low complexity" evidence="1">
    <location>
        <begin position="71"/>
        <end position="92"/>
    </location>
</feature>
<gene>
    <name evidence="3" type="ORF">FM110_10115</name>
</gene>
<sequence>MSPREAQQEPTPRGKALRRTLVVHGRLARMRTTAAWRRALIGGRALGAASRRTARRASDAAGPLRDRIGESSRTAGASVGRGSRRAGAVLGRGAREADGAVARGSRRTASGISQGARTGRDLARRGLAASAPVLARGAAGARRVLRHGGRGLSAGAARLRRAGSALEERTQAAPQILGLPVPLLAAGLAIAATIGLLLSYALVLTTRGASPGDAALEDGMSGNIPPGVPVLTEESLGPEVQTLYDTGYIESAADFDLHRCVEQQGITQPVLILEQAVWGPETTLSWVIVHSDITPNDLQQEGGAVEVAVVRPSCGTGQAQDALLWNGSTMLKPSSPA</sequence>
<name>A0A1X6X3Y0_9MICO</name>
<evidence type="ECO:0000256" key="1">
    <source>
        <dbReference type="SAM" id="MobiDB-lite"/>
    </source>
</evidence>
<organism evidence="3 4">
    <name type="scientific">Brachybacterium nesterenkovii</name>
    <dbReference type="NCBI Taxonomy" id="47847"/>
    <lineage>
        <taxon>Bacteria</taxon>
        <taxon>Bacillati</taxon>
        <taxon>Actinomycetota</taxon>
        <taxon>Actinomycetes</taxon>
        <taxon>Micrococcales</taxon>
        <taxon>Dermabacteraceae</taxon>
        <taxon>Brachybacterium</taxon>
    </lineage>
</organism>
<feature type="transmembrane region" description="Helical" evidence="2">
    <location>
        <begin position="183"/>
        <end position="203"/>
    </location>
</feature>
<dbReference type="AlphaFoldDB" id="A0A1X6X3Y0"/>
<keyword evidence="4" id="KW-1185">Reference proteome</keyword>
<dbReference type="EMBL" id="FWFG01000089">
    <property type="protein sequence ID" value="SLM93555.1"/>
    <property type="molecule type" value="Genomic_DNA"/>
</dbReference>
<protein>
    <submittedName>
        <fullName evidence="3">Uncharacterized protein</fullName>
    </submittedName>
</protein>
<feature type="region of interest" description="Disordered" evidence="1">
    <location>
        <begin position="47"/>
        <end position="118"/>
    </location>
</feature>
<evidence type="ECO:0000313" key="3">
    <source>
        <dbReference type="EMBL" id="SLM93555.1"/>
    </source>
</evidence>
<dbReference type="OrthoDB" id="4793552at2"/>
<dbReference type="RefSeq" id="WP_087104641.1">
    <property type="nucleotide sequence ID" value="NZ_FWFG01000089.1"/>
</dbReference>
<keyword evidence="2" id="KW-0472">Membrane</keyword>
<evidence type="ECO:0000256" key="2">
    <source>
        <dbReference type="SAM" id="Phobius"/>
    </source>
</evidence>
<proteinExistence type="predicted"/>